<sequence length="275" mass="31294">MSVSRMPTSRSDKFTAFSFCTPDLDECPDLHLGNGLIPTLPSGCKSGPYDFQTWYNDNRVPLAGKQAAEPPCFSEKTTLPRLFRAARRAHFRRLWRSGGVRIGPRNGRRAVSTVSESLRLTVSAVIPRPCNPISAMLWQERIGSGDPAIRNPDGSVIAEIGNLSSVSPSSDSDHKLKDYLLLRQYPLHAISQKRRDIVERFTPKSLEEQRLRSQIAFGVPILIAERRHRCLQRTRLRQNWIQQRWRSVLFTDESQNCLDRHTLPNSLQSSIFKTN</sequence>
<dbReference type="EMBL" id="AMQN01006860">
    <property type="status" value="NOT_ANNOTATED_CDS"/>
    <property type="molecule type" value="Genomic_DNA"/>
</dbReference>
<name>R7UVX8_CAPTE</name>
<keyword evidence="3" id="KW-1185">Reference proteome</keyword>
<proteinExistence type="predicted"/>
<evidence type="ECO:0000313" key="1">
    <source>
        <dbReference type="EMBL" id="ELU08077.1"/>
    </source>
</evidence>
<accession>R7UVX8</accession>
<dbReference type="EnsemblMetazoa" id="CapteT213414">
    <property type="protein sequence ID" value="CapteP213414"/>
    <property type="gene ID" value="CapteG213414"/>
</dbReference>
<organism evidence="1">
    <name type="scientific">Capitella teleta</name>
    <name type="common">Polychaete worm</name>
    <dbReference type="NCBI Taxonomy" id="283909"/>
    <lineage>
        <taxon>Eukaryota</taxon>
        <taxon>Metazoa</taxon>
        <taxon>Spiralia</taxon>
        <taxon>Lophotrochozoa</taxon>
        <taxon>Annelida</taxon>
        <taxon>Polychaeta</taxon>
        <taxon>Sedentaria</taxon>
        <taxon>Scolecida</taxon>
        <taxon>Capitellidae</taxon>
        <taxon>Capitella</taxon>
    </lineage>
</organism>
<dbReference type="Proteomes" id="UP000014760">
    <property type="component" value="Unassembled WGS sequence"/>
</dbReference>
<dbReference type="EMBL" id="KB299377">
    <property type="protein sequence ID" value="ELU08077.1"/>
    <property type="molecule type" value="Genomic_DNA"/>
</dbReference>
<reference evidence="1 3" key="2">
    <citation type="journal article" date="2013" name="Nature">
        <title>Insights into bilaterian evolution from three spiralian genomes.</title>
        <authorList>
            <person name="Simakov O."/>
            <person name="Marletaz F."/>
            <person name="Cho S.J."/>
            <person name="Edsinger-Gonzales E."/>
            <person name="Havlak P."/>
            <person name="Hellsten U."/>
            <person name="Kuo D.H."/>
            <person name="Larsson T."/>
            <person name="Lv J."/>
            <person name="Arendt D."/>
            <person name="Savage R."/>
            <person name="Osoegawa K."/>
            <person name="de Jong P."/>
            <person name="Grimwood J."/>
            <person name="Chapman J.A."/>
            <person name="Shapiro H."/>
            <person name="Aerts A."/>
            <person name="Otillar R.P."/>
            <person name="Terry A.Y."/>
            <person name="Boore J.L."/>
            <person name="Grigoriev I.V."/>
            <person name="Lindberg D.R."/>
            <person name="Seaver E.C."/>
            <person name="Weisblat D.A."/>
            <person name="Putnam N.H."/>
            <person name="Rokhsar D.S."/>
        </authorList>
    </citation>
    <scope>NUCLEOTIDE SEQUENCE</scope>
    <source>
        <strain evidence="1 3">I ESC-2004</strain>
    </source>
</reference>
<dbReference type="HOGENOM" id="CLU_1012823_0_0_1"/>
<evidence type="ECO:0000313" key="3">
    <source>
        <dbReference type="Proteomes" id="UP000014760"/>
    </source>
</evidence>
<dbReference type="AlphaFoldDB" id="R7UVX8"/>
<reference evidence="2" key="3">
    <citation type="submission" date="2015-06" db="UniProtKB">
        <authorList>
            <consortium name="EnsemblMetazoa"/>
        </authorList>
    </citation>
    <scope>IDENTIFICATION</scope>
</reference>
<reference evidence="3" key="1">
    <citation type="submission" date="2012-12" db="EMBL/GenBank/DDBJ databases">
        <authorList>
            <person name="Hellsten U."/>
            <person name="Grimwood J."/>
            <person name="Chapman J.A."/>
            <person name="Shapiro H."/>
            <person name="Aerts A."/>
            <person name="Otillar R.P."/>
            <person name="Terry A.Y."/>
            <person name="Boore J.L."/>
            <person name="Simakov O."/>
            <person name="Marletaz F."/>
            <person name="Cho S.-J."/>
            <person name="Edsinger-Gonzales E."/>
            <person name="Havlak P."/>
            <person name="Kuo D.-H."/>
            <person name="Larsson T."/>
            <person name="Lv J."/>
            <person name="Arendt D."/>
            <person name="Savage R."/>
            <person name="Osoegawa K."/>
            <person name="de Jong P."/>
            <person name="Lindberg D.R."/>
            <person name="Seaver E.C."/>
            <person name="Weisblat D.A."/>
            <person name="Putnam N.H."/>
            <person name="Grigoriev I.V."/>
            <person name="Rokhsar D.S."/>
        </authorList>
    </citation>
    <scope>NUCLEOTIDE SEQUENCE</scope>
    <source>
        <strain evidence="3">I ESC-2004</strain>
    </source>
</reference>
<gene>
    <name evidence="1" type="ORF">CAPTEDRAFT_213414</name>
</gene>
<evidence type="ECO:0000313" key="2">
    <source>
        <dbReference type="EnsemblMetazoa" id="CapteP213414"/>
    </source>
</evidence>
<protein>
    <submittedName>
        <fullName evidence="1 2">Uncharacterized protein</fullName>
    </submittedName>
</protein>